<evidence type="ECO:0000259" key="2">
    <source>
        <dbReference type="Pfam" id="PF26222"/>
    </source>
</evidence>
<accession>A0A384LGY4</accession>
<protein>
    <recommendedName>
        <fullName evidence="2">DUF8048 domain-containing protein</fullName>
    </recommendedName>
</protein>
<evidence type="ECO:0000256" key="1">
    <source>
        <dbReference type="SAM" id="MobiDB-lite"/>
    </source>
</evidence>
<dbReference type="EMBL" id="AOHU01000041">
    <property type="protein sequence ID" value="ELY33408.1"/>
    <property type="molecule type" value="Genomic_DNA"/>
</dbReference>
<feature type="compositionally biased region" description="Basic and acidic residues" evidence="1">
    <location>
        <begin position="1"/>
        <end position="22"/>
    </location>
</feature>
<comment type="caution">
    <text evidence="3">The sequence shown here is derived from an EMBL/GenBank/DDBJ whole genome shotgun (WGS) entry which is preliminary data.</text>
</comment>
<dbReference type="InterPro" id="IPR058361">
    <property type="entry name" value="DUF8048"/>
</dbReference>
<organism evidence="3 4">
    <name type="scientific">Haloferax volcanii (strain ATCC 29605 / DSM 3757 / JCM 8879 / NBRC 14742 / NCIMB 2012 / VKM B-1768 / DS2)</name>
    <name type="common">Halobacterium volcanii</name>
    <dbReference type="NCBI Taxonomy" id="309800"/>
    <lineage>
        <taxon>Archaea</taxon>
        <taxon>Methanobacteriati</taxon>
        <taxon>Methanobacteriota</taxon>
        <taxon>Stenosarchaea group</taxon>
        <taxon>Halobacteria</taxon>
        <taxon>Halobacteriales</taxon>
        <taxon>Haloferacaceae</taxon>
        <taxon>Haloferax</taxon>
    </lineage>
</organism>
<dbReference type="RefSeq" id="WP_004042071.1">
    <property type="nucleotide sequence ID" value="NC_013967.1"/>
</dbReference>
<dbReference type="Proteomes" id="UP000011532">
    <property type="component" value="Unassembled WGS sequence"/>
</dbReference>
<name>A0A384LGY4_HALVD</name>
<gene>
    <name evidence="3" type="ORF">C498_06188</name>
</gene>
<dbReference type="GeneID" id="8925649"/>
<feature type="domain" description="DUF8048" evidence="2">
    <location>
        <begin position="33"/>
        <end position="146"/>
    </location>
</feature>
<reference evidence="4" key="1">
    <citation type="submission" date="2012-11" db="EMBL/GenBank/DDBJ databases">
        <authorList>
            <person name="Becker E.A."/>
            <person name="Seitzer P."/>
            <person name="Tritt A."/>
            <person name="Larsen D."/>
            <person name="Yao A."/>
            <person name="Wu D."/>
            <person name="Darling A."/>
            <person name="Eisen J.A."/>
            <person name="Facciotti M.T."/>
        </authorList>
    </citation>
    <scope>NUCLEOTIDE SEQUENCE [LARGE SCALE GENOMIC DNA]</scope>
    <source>
        <strain evidence="4">ATCC 29605 / DSM 3757 / JCM 8879 / NBRC 14742 / NCIMB 2012 / VKM B-1768 / DS2</strain>
    </source>
</reference>
<reference evidence="3 4" key="2">
    <citation type="journal article" date="2014" name="PLoS Genet.">
        <title>Phylogenetically driven sequencing of extremely halophilic archaea reveals strategies for static and dynamic osmo-response.</title>
        <authorList>
            <person name="Becker E.A."/>
            <person name="Seitzer P.M."/>
            <person name="Tritt A."/>
            <person name="Larsen D."/>
            <person name="Krusor M."/>
            <person name="Yao A.I."/>
            <person name="Wu D."/>
            <person name="Madern D."/>
            <person name="Eisen J.A."/>
            <person name="Darling A.E."/>
            <person name="Facciotti M.T."/>
        </authorList>
    </citation>
    <scope>NUCLEOTIDE SEQUENCE [LARGE SCALE GENOMIC DNA]</scope>
    <source>
        <strain evidence="4">ATCC 29605 / DSM 3757 / JCM 8879 / NBRC 14742 / NCIMB 2012 / VKM B-1768 / DS2</strain>
    </source>
</reference>
<dbReference type="AlphaFoldDB" id="A0A384LGY4"/>
<evidence type="ECO:0000313" key="3">
    <source>
        <dbReference type="EMBL" id="ELY33408.1"/>
    </source>
</evidence>
<dbReference type="Pfam" id="PF26222">
    <property type="entry name" value="DUF8048"/>
    <property type="match status" value="1"/>
</dbReference>
<dbReference type="OrthoDB" id="235313at2157"/>
<sequence length="156" mass="17066">MTVGADGDRRPGRERLSERLAPDGDDGAPRGGAIDGTAIMLAAAKASVPASSLPRLLDRAQAYLDGRATEYAQGFECVREDDDAAVYLVPLGHWDTKGLDLDFSHREVDAVRRAHAEHLRRVGADADRRDEFETALEIREVAVVSREGKSRQSARR</sequence>
<proteinExistence type="predicted"/>
<evidence type="ECO:0000313" key="4">
    <source>
        <dbReference type="Proteomes" id="UP000011532"/>
    </source>
</evidence>
<feature type="region of interest" description="Disordered" evidence="1">
    <location>
        <begin position="1"/>
        <end position="33"/>
    </location>
</feature>